<feature type="compositionally biased region" description="Basic and acidic residues" evidence="1">
    <location>
        <begin position="212"/>
        <end position="225"/>
    </location>
</feature>
<proteinExistence type="predicted"/>
<dbReference type="RefSeq" id="WP_266011216.1">
    <property type="nucleotide sequence ID" value="NZ_JAPFQP010000001.1"/>
</dbReference>
<organism evidence="2 3">
    <name type="scientific">Lentiprolixibacter aurantiacus</name>
    <dbReference type="NCBI Taxonomy" id="2993939"/>
    <lineage>
        <taxon>Bacteria</taxon>
        <taxon>Pseudomonadati</taxon>
        <taxon>Bacteroidota</taxon>
        <taxon>Flavobacteriia</taxon>
        <taxon>Flavobacteriales</taxon>
        <taxon>Flavobacteriaceae</taxon>
        <taxon>Lentiprolixibacter</taxon>
    </lineage>
</organism>
<reference evidence="2" key="1">
    <citation type="submission" date="2022-11" db="EMBL/GenBank/DDBJ databases">
        <title>The characterization of three novel Bacteroidetes species and genomic analysis of their roles in tidal elemental geochemical cycles.</title>
        <authorList>
            <person name="Ma K.-J."/>
        </authorList>
    </citation>
    <scope>NUCLEOTIDE SEQUENCE</scope>
    <source>
        <strain evidence="2">M415</strain>
    </source>
</reference>
<dbReference type="Proteomes" id="UP001207116">
    <property type="component" value="Unassembled WGS sequence"/>
</dbReference>
<evidence type="ECO:0000256" key="1">
    <source>
        <dbReference type="SAM" id="MobiDB-lite"/>
    </source>
</evidence>
<comment type="caution">
    <text evidence="2">The sequence shown here is derived from an EMBL/GenBank/DDBJ whole genome shotgun (WGS) entry which is preliminary data.</text>
</comment>
<gene>
    <name evidence="2" type="ORF">OO016_04580</name>
</gene>
<dbReference type="AlphaFoldDB" id="A0AAE3MJP5"/>
<feature type="compositionally biased region" description="Polar residues" evidence="1">
    <location>
        <begin position="195"/>
        <end position="210"/>
    </location>
</feature>
<evidence type="ECO:0000313" key="2">
    <source>
        <dbReference type="EMBL" id="MCX2718871.1"/>
    </source>
</evidence>
<name>A0AAE3MJP5_9FLAO</name>
<protein>
    <submittedName>
        <fullName evidence="2">Uncharacterized protein</fullName>
    </submittedName>
</protein>
<keyword evidence="3" id="KW-1185">Reference proteome</keyword>
<accession>A0AAE3MJP5</accession>
<evidence type="ECO:0000313" key="3">
    <source>
        <dbReference type="Proteomes" id="UP001207116"/>
    </source>
</evidence>
<sequence>MRVSPPLIVFLFIIQTCYSQSTIKVNPGDTKHLGEHYVDNGINPPLAISGGTLFERDGIRFSFQLYNGPDASGQSEVTCDNAKPENNVQCFAKAKKIKYWRFKFQIENTNPDKKVVFKNLSTVGLNFENVDQPLVLGACNNVTGTYIKYLSGNYTLEPNSSLLIDDPANGDWFFNKPKLTEWFVSDFILKPFNKSEGTSSSINKPANSPLNKPEKEEVSNKDNIYDPNKDYCKEDKKANKGDNPYLGKWTAKYWTSPKGVPHSLTFKEDGTGEFYVPAYDSSCPQGGKNIYFNYTITDKKIALKYTGSDPGCWEVSLQTLEVNYDESNKRIRLPDGNMIYSFYREEK</sequence>
<dbReference type="EMBL" id="JAPFQP010000001">
    <property type="protein sequence ID" value="MCX2718871.1"/>
    <property type="molecule type" value="Genomic_DNA"/>
</dbReference>
<feature type="region of interest" description="Disordered" evidence="1">
    <location>
        <begin position="195"/>
        <end position="225"/>
    </location>
</feature>